<evidence type="ECO:0000256" key="12">
    <source>
        <dbReference type="SAM" id="MobiDB-lite"/>
    </source>
</evidence>
<evidence type="ECO:0000256" key="4">
    <source>
        <dbReference type="ARBA" id="ARBA00022734"/>
    </source>
</evidence>
<dbReference type="InterPro" id="IPR051036">
    <property type="entry name" value="SIGLEC"/>
</dbReference>
<dbReference type="InterPro" id="IPR003599">
    <property type="entry name" value="Ig_sub"/>
</dbReference>
<dbReference type="InterPro" id="IPR007110">
    <property type="entry name" value="Ig-like_dom"/>
</dbReference>
<dbReference type="PROSITE" id="PS50835">
    <property type="entry name" value="IG_LIKE"/>
    <property type="match status" value="2"/>
</dbReference>
<dbReference type="Pfam" id="PF07686">
    <property type="entry name" value="V-set"/>
    <property type="match status" value="1"/>
</dbReference>
<accession>A0A2Y9RJ46</accession>
<dbReference type="InterPro" id="IPR013783">
    <property type="entry name" value="Ig-like_fold"/>
</dbReference>
<dbReference type="SMART" id="SM00408">
    <property type="entry name" value="IGc2"/>
    <property type="match status" value="1"/>
</dbReference>
<comment type="subcellular location">
    <subcellularLocation>
        <location evidence="1">Membrane</location>
        <topology evidence="1">Single-pass type I membrane protein</topology>
    </subcellularLocation>
</comment>
<dbReference type="PANTHER" id="PTHR12035">
    <property type="entry name" value="SIALIC ACID BINDING IMMUNOGLOBULIN-LIKE LECTIN"/>
    <property type="match status" value="1"/>
</dbReference>
<keyword evidence="4" id="KW-0430">Lectin</keyword>
<dbReference type="GO" id="GO:0030246">
    <property type="term" value="F:carbohydrate binding"/>
    <property type="evidence" value="ECO:0007669"/>
    <property type="project" value="UniProtKB-KW"/>
</dbReference>
<feature type="signal peptide" evidence="14">
    <location>
        <begin position="1"/>
        <end position="20"/>
    </location>
</feature>
<dbReference type="GeneID" id="101351607"/>
<dbReference type="PANTHER" id="PTHR12035:SF42">
    <property type="entry name" value="IG-LIKE DOMAIN-CONTAINING PROTEIN"/>
    <property type="match status" value="1"/>
</dbReference>
<keyword evidence="5" id="KW-0130">Cell adhesion</keyword>
<feature type="transmembrane region" description="Helical" evidence="13">
    <location>
        <begin position="471"/>
        <end position="496"/>
    </location>
</feature>
<organism evidence="16 17">
    <name type="scientific">Trichechus manatus latirostris</name>
    <name type="common">Florida manatee</name>
    <dbReference type="NCBI Taxonomy" id="127582"/>
    <lineage>
        <taxon>Eukaryota</taxon>
        <taxon>Metazoa</taxon>
        <taxon>Chordata</taxon>
        <taxon>Craniata</taxon>
        <taxon>Vertebrata</taxon>
        <taxon>Euteleostomi</taxon>
        <taxon>Mammalia</taxon>
        <taxon>Eutheria</taxon>
        <taxon>Afrotheria</taxon>
        <taxon>Sirenia</taxon>
        <taxon>Trichechidae</taxon>
        <taxon>Trichechus</taxon>
    </lineage>
</organism>
<keyword evidence="16" id="KW-1185">Reference proteome</keyword>
<dbReference type="Gene3D" id="2.60.40.10">
    <property type="entry name" value="Immunoglobulins"/>
    <property type="match status" value="3"/>
</dbReference>
<feature type="region of interest" description="Disordered" evidence="12">
    <location>
        <begin position="561"/>
        <end position="580"/>
    </location>
</feature>
<dbReference type="AlphaFoldDB" id="A0A2Y9RJ46"/>
<evidence type="ECO:0000256" key="14">
    <source>
        <dbReference type="SAM" id="SignalP"/>
    </source>
</evidence>
<evidence type="ECO:0000256" key="7">
    <source>
        <dbReference type="ARBA" id="ARBA00023136"/>
    </source>
</evidence>
<evidence type="ECO:0000256" key="11">
    <source>
        <dbReference type="ARBA" id="ARBA00038361"/>
    </source>
</evidence>
<dbReference type="GO" id="GO:0005886">
    <property type="term" value="C:plasma membrane"/>
    <property type="evidence" value="ECO:0007669"/>
    <property type="project" value="TreeGrafter"/>
</dbReference>
<keyword evidence="8" id="KW-1015">Disulfide bond</keyword>
<feature type="chain" id="PRO_5015846374" evidence="14">
    <location>
        <begin position="21"/>
        <end position="618"/>
    </location>
</feature>
<dbReference type="SMART" id="SM00409">
    <property type="entry name" value="IG"/>
    <property type="match status" value="3"/>
</dbReference>
<evidence type="ECO:0000256" key="2">
    <source>
        <dbReference type="ARBA" id="ARBA00022692"/>
    </source>
</evidence>
<dbReference type="InterPro" id="IPR036179">
    <property type="entry name" value="Ig-like_dom_sf"/>
</dbReference>
<feature type="domain" description="Ig-like" evidence="15">
    <location>
        <begin position="160"/>
        <end position="244"/>
    </location>
</feature>
<reference evidence="17" key="1">
    <citation type="submission" date="2025-08" db="UniProtKB">
        <authorList>
            <consortium name="RefSeq"/>
        </authorList>
    </citation>
    <scope>IDENTIFICATION</scope>
</reference>
<evidence type="ECO:0000256" key="9">
    <source>
        <dbReference type="ARBA" id="ARBA00023180"/>
    </source>
</evidence>
<dbReference type="Proteomes" id="UP000248480">
    <property type="component" value="Unplaced"/>
</dbReference>
<feature type="region of interest" description="Disordered" evidence="12">
    <location>
        <begin position="595"/>
        <end position="618"/>
    </location>
</feature>
<keyword evidence="7 13" id="KW-0472">Membrane</keyword>
<protein>
    <submittedName>
        <fullName evidence="17">LOW QUALITY PROTEIN: sialic acid-binding Ig-like lectin 13</fullName>
    </submittedName>
</protein>
<evidence type="ECO:0000256" key="5">
    <source>
        <dbReference type="ARBA" id="ARBA00022889"/>
    </source>
</evidence>
<dbReference type="Pfam" id="PF13927">
    <property type="entry name" value="Ig_3"/>
    <property type="match status" value="1"/>
</dbReference>
<keyword evidence="2 13" id="KW-0812">Transmembrane</keyword>
<evidence type="ECO:0000313" key="16">
    <source>
        <dbReference type="Proteomes" id="UP000248480"/>
    </source>
</evidence>
<proteinExistence type="inferred from homology"/>
<gene>
    <name evidence="17" type="primary">LOC101351607</name>
</gene>
<sequence>MPPLLLLLLPLLWGIECVGGWGSQAGSQDLDDGYQLQVQNSVTVQEGLCVFIPCTFSYPPSDWDHFKPVLIYWFWKAANNIDHKRDVPVATNNPQRDVRKETKGRFQLLGDPQANNCSLHITGAQKEDSGEYVLRMEKGWTKFNYKKKLTVNVTALTNVPNIIMGSLESGHPSHVTCSVPWACDRGTPLTFFWTGTALRSQGSHSEAYDSSVIMLTPGPQDHGTNLTCRVTLPGAWVTTERTVTLSVSYAPQNLTISLLRGNCTDRTGEPKYLEYLGNSSSLPAVEGESLSLVCVTDSNPPPATRNWTRGSRLVSPSQPSDPGVLELPQVQKDDEGEVTCRAENRLGSRRVSLSFSVLWEYAPQLFSPSCSWEAQDLRCSCSARAWPAPSLHWRLGDHLVEGNSSNSSVMVTSRSAGPWANSSLSLRAGLSPGLGIGCEARNDHGAHSVIVLLLPGRGSARAGKPQCEGGFVQAAVVGAGVASTLFLCPCLIFLMVKTLKRKKTKTAAGESDAPCHHCVDKMPEGSPQNDYCQLQSSRVPKTILTSDTNWLPAGVLVRQLPRQPTPQDSPPLQTGPLPSGEVQEYQYASLVFHGLRPQEPQGQEVTSTTEYSEIKVRQ</sequence>
<dbReference type="InterPro" id="IPR013106">
    <property type="entry name" value="Ig_V-set"/>
</dbReference>
<evidence type="ECO:0000256" key="6">
    <source>
        <dbReference type="ARBA" id="ARBA00022989"/>
    </source>
</evidence>
<keyword evidence="3 14" id="KW-0732">Signal</keyword>
<keyword evidence="9" id="KW-0325">Glycoprotein</keyword>
<evidence type="ECO:0000256" key="1">
    <source>
        <dbReference type="ARBA" id="ARBA00004479"/>
    </source>
</evidence>
<evidence type="ECO:0000259" key="15">
    <source>
        <dbReference type="PROSITE" id="PS50835"/>
    </source>
</evidence>
<dbReference type="FunFam" id="2.60.40.10:FF:000829">
    <property type="entry name" value="Sialic acid-binding Ig-like lectin 8"/>
    <property type="match status" value="1"/>
</dbReference>
<dbReference type="STRING" id="127582.A0A2Y9RJ46"/>
<dbReference type="SUPFAM" id="SSF48726">
    <property type="entry name" value="Immunoglobulin"/>
    <property type="match status" value="4"/>
</dbReference>
<evidence type="ECO:0000256" key="13">
    <source>
        <dbReference type="SAM" id="Phobius"/>
    </source>
</evidence>
<dbReference type="InterPro" id="IPR003598">
    <property type="entry name" value="Ig_sub2"/>
</dbReference>
<feature type="compositionally biased region" description="Polar residues" evidence="12">
    <location>
        <begin position="600"/>
        <end position="611"/>
    </location>
</feature>
<dbReference type="KEGG" id="tmu:101351607"/>
<keyword evidence="10" id="KW-0393">Immunoglobulin domain</keyword>
<dbReference type="InParanoid" id="A0A2Y9RJ46"/>
<keyword evidence="6 13" id="KW-1133">Transmembrane helix</keyword>
<evidence type="ECO:0000256" key="8">
    <source>
        <dbReference type="ARBA" id="ARBA00023157"/>
    </source>
</evidence>
<name>A0A2Y9RJ46_TRIMA</name>
<evidence type="ECO:0000313" key="17">
    <source>
        <dbReference type="RefSeq" id="XP_023591969.1"/>
    </source>
</evidence>
<comment type="similarity">
    <text evidence="11">Belongs to the immunoglobulin superfamily. SIGLEC (sialic acid binding Ig-like lectin) family.</text>
</comment>
<dbReference type="RefSeq" id="XP_023591969.1">
    <property type="nucleotide sequence ID" value="XM_023736201.1"/>
</dbReference>
<dbReference type="GO" id="GO:0033691">
    <property type="term" value="F:sialic acid binding"/>
    <property type="evidence" value="ECO:0007669"/>
    <property type="project" value="TreeGrafter"/>
</dbReference>
<evidence type="ECO:0000256" key="3">
    <source>
        <dbReference type="ARBA" id="ARBA00022729"/>
    </source>
</evidence>
<evidence type="ECO:0000256" key="10">
    <source>
        <dbReference type="ARBA" id="ARBA00023319"/>
    </source>
</evidence>
<feature type="domain" description="Ig-like" evidence="15">
    <location>
        <begin position="270"/>
        <end position="356"/>
    </location>
</feature>
<dbReference type="GO" id="GO:0007155">
    <property type="term" value="P:cell adhesion"/>
    <property type="evidence" value="ECO:0007669"/>
    <property type="project" value="UniProtKB-KW"/>
</dbReference>